<protein>
    <submittedName>
        <fullName evidence="3">Amidase</fullName>
        <ecNumber evidence="3">3.5.1.28</ecNumber>
    </submittedName>
</protein>
<dbReference type="Proteomes" id="UP000029072">
    <property type="component" value="Unassembled WGS sequence"/>
</dbReference>
<name>A0A087ABU3_9BIFI</name>
<evidence type="ECO:0000256" key="1">
    <source>
        <dbReference type="SAM" id="MobiDB-lite"/>
    </source>
</evidence>
<dbReference type="EMBL" id="JGYS01000003">
    <property type="protein sequence ID" value="KFI56243.1"/>
    <property type="molecule type" value="Genomic_DNA"/>
</dbReference>
<proteinExistence type="predicted"/>
<comment type="caution">
    <text evidence="3">The sequence shown here is derived from an EMBL/GenBank/DDBJ whole genome shotgun (WGS) entry which is preliminary data.</text>
</comment>
<dbReference type="STRING" id="1437609.BCAL_0615"/>
<dbReference type="InterPro" id="IPR007921">
    <property type="entry name" value="CHAP_dom"/>
</dbReference>
<dbReference type="InterPro" id="IPR038765">
    <property type="entry name" value="Papain-like_cys_pep_sf"/>
</dbReference>
<feature type="compositionally biased region" description="Low complexity" evidence="1">
    <location>
        <begin position="145"/>
        <end position="185"/>
    </location>
</feature>
<dbReference type="Gene3D" id="3.90.1720.10">
    <property type="entry name" value="endopeptidase domain like (from Nostoc punctiforme)"/>
    <property type="match status" value="1"/>
</dbReference>
<evidence type="ECO:0000313" key="3">
    <source>
        <dbReference type="EMBL" id="KFI56243.1"/>
    </source>
</evidence>
<reference evidence="3 4" key="1">
    <citation type="submission" date="2014-03" db="EMBL/GenBank/DDBJ databases">
        <title>Genomics of Bifidobacteria.</title>
        <authorList>
            <person name="Ventura M."/>
            <person name="Milani C."/>
            <person name="Lugli G.A."/>
        </authorList>
    </citation>
    <scope>NUCLEOTIDE SEQUENCE [LARGE SCALE GENOMIC DNA]</scope>
    <source>
        <strain evidence="3 4">DSM 23973</strain>
    </source>
</reference>
<organism evidence="3 4">
    <name type="scientific">Bifidobacterium callitrichos DSM 23973</name>
    <dbReference type="NCBI Taxonomy" id="1437609"/>
    <lineage>
        <taxon>Bacteria</taxon>
        <taxon>Bacillati</taxon>
        <taxon>Actinomycetota</taxon>
        <taxon>Actinomycetes</taxon>
        <taxon>Bifidobacteriales</taxon>
        <taxon>Bifidobacteriaceae</taxon>
        <taxon>Bifidobacterium</taxon>
    </lineage>
</organism>
<dbReference type="GO" id="GO:0008745">
    <property type="term" value="F:N-acetylmuramoyl-L-alanine amidase activity"/>
    <property type="evidence" value="ECO:0007669"/>
    <property type="project" value="UniProtKB-EC"/>
</dbReference>
<gene>
    <name evidence="3" type="ORF">BCAL_0615</name>
</gene>
<feature type="compositionally biased region" description="Polar residues" evidence="1">
    <location>
        <begin position="12"/>
        <end position="24"/>
    </location>
</feature>
<dbReference type="OrthoDB" id="3240061at2"/>
<feature type="compositionally biased region" description="Polar residues" evidence="1">
    <location>
        <begin position="198"/>
        <end position="220"/>
    </location>
</feature>
<dbReference type="RefSeq" id="WP_043167714.1">
    <property type="nucleotide sequence ID" value="NZ_JDUV01000035.1"/>
</dbReference>
<keyword evidence="3" id="KW-0378">Hydrolase</keyword>
<evidence type="ECO:0000259" key="2">
    <source>
        <dbReference type="PROSITE" id="PS50911"/>
    </source>
</evidence>
<dbReference type="EC" id="3.5.1.28" evidence="3"/>
<evidence type="ECO:0000313" key="4">
    <source>
        <dbReference type="Proteomes" id="UP000029072"/>
    </source>
</evidence>
<dbReference type="SUPFAM" id="SSF54001">
    <property type="entry name" value="Cysteine proteinases"/>
    <property type="match status" value="1"/>
</dbReference>
<dbReference type="Pfam" id="PF05257">
    <property type="entry name" value="CHAP"/>
    <property type="match status" value="1"/>
</dbReference>
<dbReference type="eggNOG" id="COG3942">
    <property type="taxonomic scope" value="Bacteria"/>
</dbReference>
<feature type="domain" description="Peptidase C51" evidence="2">
    <location>
        <begin position="249"/>
        <end position="377"/>
    </location>
</feature>
<feature type="region of interest" description="Disordered" evidence="1">
    <location>
        <begin position="1"/>
        <end position="24"/>
    </location>
</feature>
<feature type="region of interest" description="Disordered" evidence="1">
    <location>
        <begin position="145"/>
        <end position="220"/>
    </location>
</feature>
<dbReference type="AlphaFoldDB" id="A0A087ABU3"/>
<dbReference type="PROSITE" id="PS50911">
    <property type="entry name" value="CHAP"/>
    <property type="match status" value="1"/>
</dbReference>
<accession>A0A087ABU3</accession>
<sequence length="378" mass="39051">MKHAAHKAAKTSIRSNGTSGSGNLFTAARGSHSRRTVIAMQMAGNNGAVLGLEPAVAEKLNELAPMSRRAIREAARAAERRNIIVGSASLAALAGTAATTLAFANPTDDLLPLADDPATTTTQIQRLGATASASRSDVRVPLVGTADGQSAQSSSTAGTDSSATTSDKTADSAADSDSVAAQGDAAKSDTADSAVASEGTSSTADGTTKQTSNTGSWSLSDSTASLDVKQMSKSLANNPNVAKLMDADSSVLPAGFDPNHATGDTGNAYEFSQCTWWVYLRRHDLGLPVGSYFGNGAQWADSARALGYWVDNTPRHVGDIMVFRTGQEGANSVYGHVAIVESINPDGSVTTSESGSSLQGKTMSRTFTNVSDFQYIHY</sequence>